<dbReference type="NCBIfam" id="TIGR00745">
    <property type="entry name" value="apbA_panE"/>
    <property type="match status" value="1"/>
</dbReference>
<feature type="domain" description="Ketopantoate reductase C-terminal" evidence="12">
    <location>
        <begin position="179"/>
        <end position="303"/>
    </location>
</feature>
<dbReference type="Pfam" id="PF08546">
    <property type="entry name" value="ApbA_C"/>
    <property type="match status" value="1"/>
</dbReference>
<dbReference type="EMBL" id="BPQQ01000116">
    <property type="protein sequence ID" value="GJE04375.1"/>
    <property type="molecule type" value="Genomic_DNA"/>
</dbReference>
<evidence type="ECO:0000256" key="3">
    <source>
        <dbReference type="ARBA" id="ARBA00013014"/>
    </source>
</evidence>
<dbReference type="Gene3D" id="3.40.50.720">
    <property type="entry name" value="NAD(P)-binding Rossmann-like Domain"/>
    <property type="match status" value="1"/>
</dbReference>
<dbReference type="NCBIfam" id="NF005094">
    <property type="entry name" value="PRK06522.2-5"/>
    <property type="match status" value="1"/>
</dbReference>
<dbReference type="Proteomes" id="UP001055153">
    <property type="component" value="Unassembled WGS sequence"/>
</dbReference>
<reference evidence="13" key="1">
    <citation type="journal article" date="2021" name="Front. Microbiol.">
        <title>Comprehensive Comparative Genomics and Phenotyping of Methylobacterium Species.</title>
        <authorList>
            <person name="Alessa O."/>
            <person name="Ogura Y."/>
            <person name="Fujitani Y."/>
            <person name="Takami H."/>
            <person name="Hayashi T."/>
            <person name="Sahin N."/>
            <person name="Tani A."/>
        </authorList>
    </citation>
    <scope>NUCLEOTIDE SEQUENCE</scope>
    <source>
        <strain evidence="13">DSM 17168</strain>
    </source>
</reference>
<evidence type="ECO:0000256" key="8">
    <source>
        <dbReference type="ARBA" id="ARBA00032024"/>
    </source>
</evidence>
<keyword evidence="7 10" id="KW-0560">Oxidoreductase</keyword>
<evidence type="ECO:0000259" key="11">
    <source>
        <dbReference type="Pfam" id="PF02558"/>
    </source>
</evidence>
<evidence type="ECO:0000256" key="2">
    <source>
        <dbReference type="ARBA" id="ARBA00007870"/>
    </source>
</evidence>
<dbReference type="PANTHER" id="PTHR21708">
    <property type="entry name" value="PROBABLE 2-DEHYDROPANTOATE 2-REDUCTASE"/>
    <property type="match status" value="1"/>
</dbReference>
<evidence type="ECO:0000256" key="10">
    <source>
        <dbReference type="RuleBase" id="RU362068"/>
    </source>
</evidence>
<evidence type="ECO:0000256" key="9">
    <source>
        <dbReference type="ARBA" id="ARBA00048793"/>
    </source>
</evidence>
<dbReference type="Gene3D" id="1.10.1040.10">
    <property type="entry name" value="N-(1-d-carboxylethyl)-l-norvaline Dehydrogenase, domain 2"/>
    <property type="match status" value="1"/>
</dbReference>
<sequence>MRVLVVGAGATGGYFGARLAQAGRDVTFLVRGPRAAHLAAHGLEVRSPHGDFRIAAPATVTADRLAGSFDLVLLSCKAYDLDGAIEAVAPAVGPDTAVLPILNGMAHLDALDARFGPERVLGGSCAIAGTLGPAGEIVQMTELHSLTFGERDGAATERMARIAALMQGAAFTARPSERILLEMWEKWVFLATLAGGTCLMRGTVGDIVGAPGGRDFMLGLLDECRRIAAGAGHTPRDKFLAATQGTLTAADSPMTASMLRDIARGAAIEADHIIGDLRRRGDKAEPGAAFPHLDAVYTGLKTYERRRARERAAGAAA</sequence>
<dbReference type="PANTHER" id="PTHR21708:SF26">
    <property type="entry name" value="2-DEHYDROPANTOATE 2-REDUCTASE"/>
    <property type="match status" value="1"/>
</dbReference>
<evidence type="ECO:0000256" key="5">
    <source>
        <dbReference type="ARBA" id="ARBA00022655"/>
    </source>
</evidence>
<dbReference type="InterPro" id="IPR013752">
    <property type="entry name" value="KPA_reductase"/>
</dbReference>
<evidence type="ECO:0000259" key="12">
    <source>
        <dbReference type="Pfam" id="PF08546"/>
    </source>
</evidence>
<dbReference type="InterPro" id="IPR008927">
    <property type="entry name" value="6-PGluconate_DH-like_C_sf"/>
</dbReference>
<keyword evidence="14" id="KW-1185">Reference proteome</keyword>
<comment type="similarity">
    <text evidence="2 10">Belongs to the ketopantoate reductase family.</text>
</comment>
<dbReference type="InterPro" id="IPR013332">
    <property type="entry name" value="KPR_N"/>
</dbReference>
<evidence type="ECO:0000256" key="6">
    <source>
        <dbReference type="ARBA" id="ARBA00022857"/>
    </source>
</evidence>
<evidence type="ECO:0000256" key="7">
    <source>
        <dbReference type="ARBA" id="ARBA00023002"/>
    </source>
</evidence>
<feature type="domain" description="Ketopantoate reductase N-terminal" evidence="11">
    <location>
        <begin position="3"/>
        <end position="152"/>
    </location>
</feature>
<accession>A0ABQ4SPE5</accession>
<dbReference type="SUPFAM" id="SSF48179">
    <property type="entry name" value="6-phosphogluconate dehydrogenase C-terminal domain-like"/>
    <property type="match status" value="1"/>
</dbReference>
<comment type="pathway">
    <text evidence="1 10">Cofactor biosynthesis; (R)-pantothenate biosynthesis; (R)-pantoate from 3-methyl-2-oxobutanoate: step 2/2.</text>
</comment>
<evidence type="ECO:0000313" key="14">
    <source>
        <dbReference type="Proteomes" id="UP001055153"/>
    </source>
</evidence>
<dbReference type="InterPro" id="IPR003710">
    <property type="entry name" value="ApbA"/>
</dbReference>
<reference evidence="13" key="2">
    <citation type="submission" date="2021-08" db="EMBL/GenBank/DDBJ databases">
        <authorList>
            <person name="Tani A."/>
            <person name="Ola A."/>
            <person name="Ogura Y."/>
            <person name="Katsura K."/>
            <person name="Hayashi T."/>
        </authorList>
    </citation>
    <scope>NUCLEOTIDE SEQUENCE</scope>
    <source>
        <strain evidence="13">DSM 17168</strain>
    </source>
</reference>
<gene>
    <name evidence="13" type="primary">panE_2</name>
    <name evidence="13" type="ORF">GMJLKIPL_6336</name>
</gene>
<comment type="catalytic activity">
    <reaction evidence="9 10">
        <text>(R)-pantoate + NADP(+) = 2-dehydropantoate + NADPH + H(+)</text>
        <dbReference type="Rhea" id="RHEA:16233"/>
        <dbReference type="ChEBI" id="CHEBI:11561"/>
        <dbReference type="ChEBI" id="CHEBI:15378"/>
        <dbReference type="ChEBI" id="CHEBI:15980"/>
        <dbReference type="ChEBI" id="CHEBI:57783"/>
        <dbReference type="ChEBI" id="CHEBI:58349"/>
        <dbReference type="EC" id="1.1.1.169"/>
    </reaction>
</comment>
<dbReference type="InterPro" id="IPR036291">
    <property type="entry name" value="NAD(P)-bd_dom_sf"/>
</dbReference>
<name>A0ABQ4SPE5_9HYPH</name>
<keyword evidence="5 10" id="KW-0566">Pantothenate biosynthesis</keyword>
<dbReference type="InterPro" id="IPR013328">
    <property type="entry name" value="6PGD_dom2"/>
</dbReference>
<dbReference type="SUPFAM" id="SSF51735">
    <property type="entry name" value="NAD(P)-binding Rossmann-fold domains"/>
    <property type="match status" value="1"/>
</dbReference>
<comment type="function">
    <text evidence="10">Catalyzes the NADPH-dependent reduction of ketopantoate into pantoic acid.</text>
</comment>
<evidence type="ECO:0000313" key="13">
    <source>
        <dbReference type="EMBL" id="GJE04375.1"/>
    </source>
</evidence>
<dbReference type="InterPro" id="IPR051402">
    <property type="entry name" value="KPR-Related"/>
</dbReference>
<evidence type="ECO:0000256" key="1">
    <source>
        <dbReference type="ARBA" id="ARBA00004994"/>
    </source>
</evidence>
<protein>
    <recommendedName>
        <fullName evidence="4 10">2-dehydropantoate 2-reductase</fullName>
        <ecNumber evidence="3 10">1.1.1.169</ecNumber>
    </recommendedName>
    <alternativeName>
        <fullName evidence="8 10">Ketopantoate reductase</fullName>
    </alternativeName>
</protein>
<comment type="caution">
    <text evidence="13">The sequence shown here is derived from an EMBL/GenBank/DDBJ whole genome shotgun (WGS) entry which is preliminary data.</text>
</comment>
<evidence type="ECO:0000256" key="4">
    <source>
        <dbReference type="ARBA" id="ARBA00019465"/>
    </source>
</evidence>
<proteinExistence type="inferred from homology"/>
<dbReference type="EC" id="1.1.1.169" evidence="3 10"/>
<dbReference type="Pfam" id="PF02558">
    <property type="entry name" value="ApbA"/>
    <property type="match status" value="1"/>
</dbReference>
<dbReference type="RefSeq" id="WP_238241732.1">
    <property type="nucleotide sequence ID" value="NZ_BPQQ01000116.1"/>
</dbReference>
<organism evidence="13 14">
    <name type="scientific">Methylobacterium isbiliense</name>
    <dbReference type="NCBI Taxonomy" id="315478"/>
    <lineage>
        <taxon>Bacteria</taxon>
        <taxon>Pseudomonadati</taxon>
        <taxon>Pseudomonadota</taxon>
        <taxon>Alphaproteobacteria</taxon>
        <taxon>Hyphomicrobiales</taxon>
        <taxon>Methylobacteriaceae</taxon>
        <taxon>Methylobacterium</taxon>
    </lineage>
</organism>
<keyword evidence="6 10" id="KW-0521">NADP</keyword>